<keyword evidence="3" id="KW-0677">Repeat</keyword>
<dbReference type="InterPro" id="IPR021841">
    <property type="entry name" value="VAC14_Fig4p-bd"/>
</dbReference>
<dbReference type="Pfam" id="PF24987">
    <property type="entry name" value="HEAT_EF3_N"/>
    <property type="match status" value="1"/>
</dbReference>
<feature type="region of interest" description="Disordered" evidence="6">
    <location>
        <begin position="1"/>
        <end position="51"/>
    </location>
</feature>
<organism evidence="8">
    <name type="scientific">Odontella aurita</name>
    <dbReference type="NCBI Taxonomy" id="265563"/>
    <lineage>
        <taxon>Eukaryota</taxon>
        <taxon>Sar</taxon>
        <taxon>Stramenopiles</taxon>
        <taxon>Ochrophyta</taxon>
        <taxon>Bacillariophyta</taxon>
        <taxon>Mediophyceae</taxon>
        <taxon>Biddulphiophycidae</taxon>
        <taxon>Eupodiscales</taxon>
        <taxon>Odontellaceae</taxon>
        <taxon>Odontella</taxon>
    </lineage>
</organism>
<protein>
    <recommendedName>
        <fullName evidence="7">Vacuolar protein 14 C-terminal Fig4-binding domain-containing protein</fullName>
    </recommendedName>
</protein>
<feature type="domain" description="Vacuolar protein 14 C-terminal Fig4-binding" evidence="7">
    <location>
        <begin position="552"/>
        <end position="771"/>
    </location>
</feature>
<proteinExistence type="inferred from homology"/>
<dbReference type="EMBL" id="HBKQ01004918">
    <property type="protein sequence ID" value="CAE2207890.1"/>
    <property type="molecule type" value="Transcribed_RNA"/>
</dbReference>
<dbReference type="PANTHER" id="PTHR16023:SF0">
    <property type="entry name" value="PROTEIN VAC14 HOMOLOG"/>
    <property type="match status" value="1"/>
</dbReference>
<dbReference type="AlphaFoldDB" id="A0A7S4HSB2"/>
<dbReference type="PROSITE" id="PS50077">
    <property type="entry name" value="HEAT_REPEAT"/>
    <property type="match status" value="1"/>
</dbReference>
<accession>A0A7S4HSB2</accession>
<evidence type="ECO:0000256" key="2">
    <source>
        <dbReference type="ARBA" id="ARBA00010225"/>
    </source>
</evidence>
<dbReference type="InterPro" id="IPR016024">
    <property type="entry name" value="ARM-type_fold"/>
</dbReference>
<dbReference type="GO" id="GO:0006661">
    <property type="term" value="P:phosphatidylinositol biosynthetic process"/>
    <property type="evidence" value="ECO:0007669"/>
    <property type="project" value="InterPro"/>
</dbReference>
<evidence type="ECO:0000256" key="3">
    <source>
        <dbReference type="ARBA" id="ARBA00022737"/>
    </source>
</evidence>
<feature type="repeat" description="HEAT" evidence="5">
    <location>
        <begin position="178"/>
        <end position="214"/>
    </location>
</feature>
<dbReference type="GO" id="GO:0070772">
    <property type="term" value="C:PAS complex"/>
    <property type="evidence" value="ECO:0007669"/>
    <property type="project" value="InterPro"/>
</dbReference>
<evidence type="ECO:0000259" key="7">
    <source>
        <dbReference type="Pfam" id="PF11916"/>
    </source>
</evidence>
<sequence length="921" mass="100960">MAPSGDQPQRRQRTSAHSRQYAQHARQDARRVQAAPQQQQQHQSQQRVAAAPAIATVPSNVSSSAATAVPASSAAAAAALHQPPQHAISVESPLPPAVQRCLGDRAYDKRKNAALEIEALVKSLQETNNTAMIHSVLAVLSKDFCTSMNANYRKGGLIGIAATAIGLMGGTRMYLDAMLPPVLHCFDDPEARVRYYACESLYNIAKVARTSILRFFNQIFDGLTKLFADVDVDVKNGANLLDRLIKDIVTESDRFDVEQFLPLLQNYIRRTNPYIRQLLVGWITVLDSVPDISMIDYLPDFLDGLFNMLSDSNREIRQAADSALSDFLTEVRQSTVVEFGPMVSVLVSQCHSKERLNRLTALTWLAELIHHPHSGGDALLPYHAEVLGAIMRCISDGEAEIRRVSEQTDADLLVMVRDTASGFELSPLLDTLTTELVEKDDVQTKMAALRWINMLLEKRKGDMAEFIPNLLPVLLRQLSDDSDAVVILTCQVLSRKALSDKRRGYEGGRGWIEKRTLPRRGRGAMTADDDEGGEQFQMVLNAILGLFASDRRLLEARGSLIVRKLCVLLNARSVYIRMAETLSPLKGMAGTSLDGSQERDRGGERQYSLEFVSAMVQTLNLILLTAPELHGLRSTLAEGFVRSDGGGDNVNDGGESKRADSEGARVFSSLFRCWCHDPVATFSLCLLARAYDVAFALVKRFSSLEVTVGFLMRMDKLVQLLESPIFVHLRLQLLDVESPDHAHLLKSCYGILMLLPQSDAFRILNDRLAAVCNLRDNLGISPKIVDDEPRPGSDTVKLLIRFDEVTEMHRRAGRERRLGSGITGSMSDVADTKIVVSGGGSDNKGYDTYQRGGMQQSVPQKANAPGQPSPSVTFGMSAGGANLGDMTQNPPAMSEVCSRTGIARGAAIGVVDGKGVRDSRS</sequence>
<evidence type="ECO:0000256" key="6">
    <source>
        <dbReference type="SAM" id="MobiDB-lite"/>
    </source>
</evidence>
<reference evidence="8" key="1">
    <citation type="submission" date="2021-01" db="EMBL/GenBank/DDBJ databases">
        <authorList>
            <person name="Corre E."/>
            <person name="Pelletier E."/>
            <person name="Niang G."/>
            <person name="Scheremetjew M."/>
            <person name="Finn R."/>
            <person name="Kale V."/>
            <person name="Holt S."/>
            <person name="Cochrane G."/>
            <person name="Meng A."/>
            <person name="Brown T."/>
            <person name="Cohen L."/>
        </authorList>
    </citation>
    <scope>NUCLEOTIDE SEQUENCE</scope>
    <source>
        <strain evidence="8">Isolate 1302-5</strain>
    </source>
</reference>
<dbReference type="InterPro" id="IPR021133">
    <property type="entry name" value="HEAT_type_2"/>
</dbReference>
<evidence type="ECO:0000256" key="1">
    <source>
        <dbReference type="ARBA" id="ARBA00004308"/>
    </source>
</evidence>
<dbReference type="Pfam" id="PF11916">
    <property type="entry name" value="Vac14_Fig4_bd"/>
    <property type="match status" value="1"/>
</dbReference>
<dbReference type="InterPro" id="IPR011989">
    <property type="entry name" value="ARM-like"/>
</dbReference>
<name>A0A7S4HSB2_9STRA</name>
<feature type="region of interest" description="Disordered" evidence="6">
    <location>
        <begin position="836"/>
        <end position="872"/>
    </location>
</feature>
<evidence type="ECO:0000256" key="5">
    <source>
        <dbReference type="PROSITE-ProRule" id="PRU00103"/>
    </source>
</evidence>
<dbReference type="InterPro" id="IPR026825">
    <property type="entry name" value="Vac14"/>
</dbReference>
<evidence type="ECO:0000256" key="4">
    <source>
        <dbReference type="ARBA" id="ARBA00023136"/>
    </source>
</evidence>
<evidence type="ECO:0000313" key="8">
    <source>
        <dbReference type="EMBL" id="CAE2207890.1"/>
    </source>
</evidence>
<dbReference type="GO" id="GO:0010008">
    <property type="term" value="C:endosome membrane"/>
    <property type="evidence" value="ECO:0007669"/>
    <property type="project" value="TreeGrafter"/>
</dbReference>
<dbReference type="Pfam" id="PF12755">
    <property type="entry name" value="Vac14_Fab1_bd"/>
    <property type="match status" value="1"/>
</dbReference>
<feature type="compositionally biased region" description="Low complexity" evidence="6">
    <location>
        <begin position="32"/>
        <end position="51"/>
    </location>
</feature>
<comment type="similarity">
    <text evidence="2">Belongs to the VAC14 family.</text>
</comment>
<dbReference type="SUPFAM" id="SSF48371">
    <property type="entry name" value="ARM repeat"/>
    <property type="match status" value="1"/>
</dbReference>
<dbReference type="PANTHER" id="PTHR16023">
    <property type="entry name" value="TAX1 BINDING PROTEIN-RELATED"/>
    <property type="match status" value="1"/>
</dbReference>
<comment type="subcellular location">
    <subcellularLocation>
        <location evidence="1">Endomembrane system</location>
    </subcellularLocation>
</comment>
<dbReference type="Gene3D" id="1.25.10.10">
    <property type="entry name" value="Leucine-rich Repeat Variant"/>
    <property type="match status" value="2"/>
</dbReference>
<gene>
    <name evidence="8" type="ORF">OAUR00152_LOCUS3394</name>
</gene>
<keyword evidence="4" id="KW-0472">Membrane</keyword>